<protein>
    <submittedName>
        <fullName evidence="1">Uncharacterized protein</fullName>
    </submittedName>
</protein>
<sequence length="101" mass="11621">SYRQEILDNHMSDSNWKKLIHIILTLCKKFKKVQQGLQSSKLASKKISSTAGSEDIEAWIAQGKKAQQNQLHKEDAMDIYEDFIAKLPSRAEVQLHLLQQE</sequence>
<dbReference type="HOGENOM" id="CLU_148200_1_0_1"/>
<feature type="non-terminal residue" evidence="1">
    <location>
        <position position="1"/>
    </location>
</feature>
<evidence type="ECO:0000313" key="2">
    <source>
        <dbReference type="Proteomes" id="UP000008063"/>
    </source>
</evidence>
<dbReference type="Proteomes" id="UP000008063">
    <property type="component" value="Unassembled WGS sequence"/>
</dbReference>
<gene>
    <name evidence="1" type="ORF">SERLA73DRAFT_37636</name>
</gene>
<name>F8Q1C1_SERL3</name>
<dbReference type="OrthoDB" id="2688128at2759"/>
<evidence type="ECO:0000313" key="1">
    <source>
        <dbReference type="EMBL" id="EGN98099.1"/>
    </source>
</evidence>
<keyword evidence="2" id="KW-1185">Reference proteome</keyword>
<dbReference type="InParanoid" id="F8Q1C1"/>
<proteinExistence type="predicted"/>
<accession>F8Q1C1</accession>
<dbReference type="EMBL" id="GL945481">
    <property type="protein sequence ID" value="EGN98099.1"/>
    <property type="molecule type" value="Genomic_DNA"/>
</dbReference>
<organism evidence="2">
    <name type="scientific">Serpula lacrymans var. lacrymans (strain S7.3)</name>
    <name type="common">Dry rot fungus</name>
    <dbReference type="NCBI Taxonomy" id="936435"/>
    <lineage>
        <taxon>Eukaryota</taxon>
        <taxon>Fungi</taxon>
        <taxon>Dikarya</taxon>
        <taxon>Basidiomycota</taxon>
        <taxon>Agaricomycotina</taxon>
        <taxon>Agaricomycetes</taxon>
        <taxon>Agaricomycetidae</taxon>
        <taxon>Boletales</taxon>
        <taxon>Coniophorineae</taxon>
        <taxon>Serpulaceae</taxon>
        <taxon>Serpula</taxon>
    </lineage>
</organism>
<reference evidence="2" key="1">
    <citation type="journal article" date="2011" name="Science">
        <title>The plant cell wall-decomposing machinery underlies the functional diversity of forest fungi.</title>
        <authorList>
            <person name="Eastwood D.C."/>
            <person name="Floudas D."/>
            <person name="Binder M."/>
            <person name="Majcherczyk A."/>
            <person name="Schneider P."/>
            <person name="Aerts A."/>
            <person name="Asiegbu F.O."/>
            <person name="Baker S.E."/>
            <person name="Barry K."/>
            <person name="Bendiksby M."/>
            <person name="Blumentritt M."/>
            <person name="Coutinho P.M."/>
            <person name="Cullen D."/>
            <person name="de Vries R.P."/>
            <person name="Gathman A."/>
            <person name="Goodell B."/>
            <person name="Henrissat B."/>
            <person name="Ihrmark K."/>
            <person name="Kauserud H."/>
            <person name="Kohler A."/>
            <person name="LaButti K."/>
            <person name="Lapidus A."/>
            <person name="Lavin J.L."/>
            <person name="Lee Y.-H."/>
            <person name="Lindquist E."/>
            <person name="Lilly W."/>
            <person name="Lucas S."/>
            <person name="Morin E."/>
            <person name="Murat C."/>
            <person name="Oguiza J.A."/>
            <person name="Park J."/>
            <person name="Pisabarro A.G."/>
            <person name="Riley R."/>
            <person name="Rosling A."/>
            <person name="Salamov A."/>
            <person name="Schmidt O."/>
            <person name="Schmutz J."/>
            <person name="Skrede I."/>
            <person name="Stenlid J."/>
            <person name="Wiebenga A."/>
            <person name="Xie X."/>
            <person name="Kuees U."/>
            <person name="Hibbett D.S."/>
            <person name="Hoffmeister D."/>
            <person name="Hoegberg N."/>
            <person name="Martin F."/>
            <person name="Grigoriev I.V."/>
            <person name="Watkinson S.C."/>
        </authorList>
    </citation>
    <scope>NUCLEOTIDE SEQUENCE [LARGE SCALE GENOMIC DNA]</scope>
    <source>
        <strain evidence="2">strain S7.3</strain>
    </source>
</reference>
<dbReference type="AlphaFoldDB" id="F8Q1C1"/>
<feature type="non-terminal residue" evidence="1">
    <location>
        <position position="101"/>
    </location>
</feature>